<dbReference type="Proteomes" id="UP000471190">
    <property type="component" value="Unassembled WGS sequence"/>
</dbReference>
<reference evidence="1 4" key="2">
    <citation type="submission" date="2020-08" db="EMBL/GenBank/DDBJ databases">
        <title>Genomic Encyclopedia of Type Strains, Phase IV (KMG-V): Genome sequencing to study the core and pangenomes of soil and plant-associated prokaryotes.</title>
        <authorList>
            <person name="Whitman W."/>
        </authorList>
    </citation>
    <scope>NUCLEOTIDE SEQUENCE [LARGE SCALE GENOMIC DNA]</scope>
    <source>
        <strain evidence="1 4">SEMIA 4059</strain>
    </source>
</reference>
<dbReference type="AlphaFoldDB" id="A0A6P1CCT0"/>
<dbReference type="Gene3D" id="3.30.2000.30">
    <property type="match status" value="1"/>
</dbReference>
<dbReference type="RefSeq" id="WP_015339737.1">
    <property type="nucleotide sequence ID" value="NZ_JAADZA010000025.1"/>
</dbReference>
<dbReference type="InterPro" id="IPR021508">
    <property type="entry name" value="Gp17-like"/>
</dbReference>
<protein>
    <submittedName>
        <fullName evidence="2">DUF3168 domain-containing protein</fullName>
    </submittedName>
</protein>
<sequence length="139" mass="14969">MASPELELQGAIVARLKADSAVMAQANGIYDQPPDTAFATPKEGYVTIGEAQTLRDDASCINGGTSFLTLHAWSRKVGFPAVKLLADAVVESLHLAPITLQTNRLISIMHRQTRVFRDPDGLTSHAAIDFVARTEKPIA</sequence>
<evidence type="ECO:0000313" key="2">
    <source>
        <dbReference type="EMBL" id="NEV13355.1"/>
    </source>
</evidence>
<dbReference type="EMBL" id="JAADZA010000025">
    <property type="protein sequence ID" value="NEV13355.1"/>
    <property type="molecule type" value="Genomic_DNA"/>
</dbReference>
<organism evidence="2 3">
    <name type="scientific">Rhizobium tropici</name>
    <dbReference type="NCBI Taxonomy" id="398"/>
    <lineage>
        <taxon>Bacteria</taxon>
        <taxon>Pseudomonadati</taxon>
        <taxon>Pseudomonadota</taxon>
        <taxon>Alphaproteobacteria</taxon>
        <taxon>Hyphomicrobiales</taxon>
        <taxon>Rhizobiaceae</taxon>
        <taxon>Rhizobium/Agrobacterium group</taxon>
        <taxon>Rhizobium</taxon>
    </lineage>
</organism>
<gene>
    <name evidence="1" type="ORF">GGD45_003267</name>
    <name evidence="2" type="ORF">GXW80_20390</name>
</gene>
<dbReference type="Proteomes" id="UP000526625">
    <property type="component" value="Unassembled WGS sequence"/>
</dbReference>
<evidence type="ECO:0000313" key="1">
    <source>
        <dbReference type="EMBL" id="MBB6492859.1"/>
    </source>
</evidence>
<reference evidence="2 3" key="1">
    <citation type="submission" date="2020-02" db="EMBL/GenBank/DDBJ databases">
        <title>Draft genome sequence of Rhizobium tropici.</title>
        <authorList>
            <person name="Khayi S."/>
            <person name="Jemo M."/>
        </authorList>
    </citation>
    <scope>NUCLEOTIDE SEQUENCE [LARGE SCALE GENOMIC DNA]</scope>
    <source>
        <strain evidence="2 3">A12</strain>
    </source>
</reference>
<accession>A0A6P1CCT0</accession>
<proteinExistence type="predicted"/>
<comment type="caution">
    <text evidence="2">The sequence shown here is derived from an EMBL/GenBank/DDBJ whole genome shotgun (WGS) entry which is preliminary data.</text>
</comment>
<evidence type="ECO:0000313" key="4">
    <source>
        <dbReference type="Proteomes" id="UP000526625"/>
    </source>
</evidence>
<dbReference type="Pfam" id="PF11367">
    <property type="entry name" value="Tail_completion_gp17"/>
    <property type="match status" value="1"/>
</dbReference>
<evidence type="ECO:0000313" key="3">
    <source>
        <dbReference type="Proteomes" id="UP000471190"/>
    </source>
</evidence>
<dbReference type="EMBL" id="JACHBF010000008">
    <property type="protein sequence ID" value="MBB6492859.1"/>
    <property type="molecule type" value="Genomic_DNA"/>
</dbReference>
<keyword evidence="4" id="KW-1185">Reference proteome</keyword>
<dbReference type="InterPro" id="IPR053745">
    <property type="entry name" value="Viral_Tail_Comp_sf"/>
</dbReference>
<name>A0A6P1CCT0_RHITR</name>